<evidence type="ECO:0000256" key="1">
    <source>
        <dbReference type="ARBA" id="ARBA00022786"/>
    </source>
</evidence>
<evidence type="ECO:0000313" key="5">
    <source>
        <dbReference type="Proteomes" id="UP000239757"/>
    </source>
</evidence>
<feature type="domain" description="NPH3" evidence="3">
    <location>
        <begin position="1"/>
        <end position="119"/>
    </location>
</feature>
<dbReference type="GO" id="GO:0016567">
    <property type="term" value="P:protein ubiquitination"/>
    <property type="evidence" value="ECO:0007669"/>
    <property type="project" value="UniProtKB-UniPathway"/>
</dbReference>
<dbReference type="InterPro" id="IPR043454">
    <property type="entry name" value="NPH3/RPT2-like"/>
</dbReference>
<evidence type="ECO:0000256" key="2">
    <source>
        <dbReference type="PROSITE-ProRule" id="PRU00982"/>
    </source>
</evidence>
<dbReference type="EMBL" id="KZ670082">
    <property type="protein sequence ID" value="PPR83967.1"/>
    <property type="molecule type" value="Genomic_DNA"/>
</dbReference>
<comment type="similarity">
    <text evidence="2">Belongs to the NPH3 family.</text>
</comment>
<dbReference type="AlphaFoldDB" id="A0A2P5VYR7"/>
<accession>A0A2P5VYR7</accession>
<evidence type="ECO:0000259" key="3">
    <source>
        <dbReference type="PROSITE" id="PS51649"/>
    </source>
</evidence>
<dbReference type="Pfam" id="PF03000">
    <property type="entry name" value="NPH3"/>
    <property type="match status" value="1"/>
</dbReference>
<proteinExistence type="inferred from homology"/>
<dbReference type="PROSITE" id="PS51649">
    <property type="entry name" value="NPH3"/>
    <property type="match status" value="1"/>
</dbReference>
<dbReference type="Proteomes" id="UP000239757">
    <property type="component" value="Unassembled WGS sequence"/>
</dbReference>
<protein>
    <recommendedName>
        <fullName evidence="3">NPH3 domain-containing protein</fullName>
    </recommendedName>
</protein>
<dbReference type="PANTHER" id="PTHR32370">
    <property type="entry name" value="OS12G0117600 PROTEIN"/>
    <property type="match status" value="1"/>
</dbReference>
<name>A0A2P5VYR7_GOSBA</name>
<dbReference type="InterPro" id="IPR027356">
    <property type="entry name" value="NPH3_dom"/>
</dbReference>
<sequence length="119" mass="13403">MEHALQIHFGKSYWFTTGSSPPPRKKHYMYDVNLVLRLVTAFQNELSCFSSPAGFRKVASLLDSYLVEVSADSYLTTSKFAALVLLLPDSARESHDELSQAIDIYLQVLLSTYKSLPLL</sequence>
<dbReference type="UniPathway" id="UPA00143"/>
<organism evidence="4 5">
    <name type="scientific">Gossypium barbadense</name>
    <name type="common">Sea Island cotton</name>
    <name type="synonym">Hibiscus barbadensis</name>
    <dbReference type="NCBI Taxonomy" id="3634"/>
    <lineage>
        <taxon>Eukaryota</taxon>
        <taxon>Viridiplantae</taxon>
        <taxon>Streptophyta</taxon>
        <taxon>Embryophyta</taxon>
        <taxon>Tracheophyta</taxon>
        <taxon>Spermatophyta</taxon>
        <taxon>Magnoliopsida</taxon>
        <taxon>eudicotyledons</taxon>
        <taxon>Gunneridae</taxon>
        <taxon>Pentapetalae</taxon>
        <taxon>rosids</taxon>
        <taxon>malvids</taxon>
        <taxon>Malvales</taxon>
        <taxon>Malvaceae</taxon>
        <taxon>Malvoideae</taxon>
        <taxon>Gossypium</taxon>
    </lineage>
</organism>
<keyword evidence="1" id="KW-0833">Ubl conjugation pathway</keyword>
<gene>
    <name evidence="4" type="ORF">GOBAR_AA36749</name>
</gene>
<evidence type="ECO:0000313" key="4">
    <source>
        <dbReference type="EMBL" id="PPR83967.1"/>
    </source>
</evidence>
<reference evidence="4 5" key="1">
    <citation type="submission" date="2015-01" db="EMBL/GenBank/DDBJ databases">
        <title>Genome of allotetraploid Gossypium barbadense reveals genomic plasticity and fiber elongation in cotton evolution.</title>
        <authorList>
            <person name="Chen X."/>
            <person name="Liu X."/>
            <person name="Zhao B."/>
            <person name="Zheng H."/>
            <person name="Hu Y."/>
            <person name="Lu G."/>
            <person name="Yang C."/>
            <person name="Chen J."/>
            <person name="Shan C."/>
            <person name="Zhang L."/>
            <person name="Zhou Y."/>
            <person name="Wang L."/>
            <person name="Guo W."/>
            <person name="Bai Y."/>
            <person name="Ruan J."/>
            <person name="Shangguan X."/>
            <person name="Mao Y."/>
            <person name="Jiang J."/>
            <person name="Zhu Y."/>
            <person name="Lei J."/>
            <person name="Kang H."/>
            <person name="Chen S."/>
            <person name="He X."/>
            <person name="Wang R."/>
            <person name="Wang Y."/>
            <person name="Chen J."/>
            <person name="Wang L."/>
            <person name="Yu S."/>
            <person name="Wang B."/>
            <person name="Wei J."/>
            <person name="Song S."/>
            <person name="Lu X."/>
            <person name="Gao Z."/>
            <person name="Gu W."/>
            <person name="Deng X."/>
            <person name="Ma D."/>
            <person name="Wang S."/>
            <person name="Liang W."/>
            <person name="Fang L."/>
            <person name="Cai C."/>
            <person name="Zhu X."/>
            <person name="Zhou B."/>
            <person name="Zhang Y."/>
            <person name="Chen Z."/>
            <person name="Xu S."/>
            <person name="Zhu R."/>
            <person name="Wang S."/>
            <person name="Zhang T."/>
            <person name="Zhao G."/>
        </authorList>
    </citation>
    <scope>NUCLEOTIDE SEQUENCE [LARGE SCALE GENOMIC DNA]</scope>
    <source>
        <strain evidence="5">cv. Xinhai21</strain>
        <tissue evidence="4">Leaf</tissue>
    </source>
</reference>